<evidence type="ECO:0000256" key="1">
    <source>
        <dbReference type="SAM" id="MobiDB-lite"/>
    </source>
</evidence>
<name>A0A4Y4CN93_ZOORA</name>
<dbReference type="Gene3D" id="2.30.30.220">
    <property type="entry name" value="SspB-like"/>
    <property type="match status" value="1"/>
</dbReference>
<dbReference type="InterPro" id="IPR007481">
    <property type="entry name" value="SspB"/>
</dbReference>
<dbReference type="PIRSF" id="PIRSF005276">
    <property type="entry name" value="SspB"/>
    <property type="match status" value="1"/>
</dbReference>
<dbReference type="EMBL" id="BJNV01000006">
    <property type="protein sequence ID" value="GEC94328.1"/>
    <property type="molecule type" value="Genomic_DNA"/>
</dbReference>
<dbReference type="NCBIfam" id="NF008769">
    <property type="entry name" value="PRK11798.2-5"/>
    <property type="match status" value="1"/>
</dbReference>
<feature type="region of interest" description="Disordered" evidence="1">
    <location>
        <begin position="111"/>
        <end position="149"/>
    </location>
</feature>
<gene>
    <name evidence="2" type="primary">sspB</name>
    <name evidence="2" type="ORF">ZRA01_04010</name>
</gene>
<dbReference type="GO" id="GO:0005829">
    <property type="term" value="C:cytosol"/>
    <property type="evidence" value="ECO:0007669"/>
    <property type="project" value="TreeGrafter"/>
</dbReference>
<protein>
    <submittedName>
        <fullName evidence="2">Stringent starvation protein B</fullName>
    </submittedName>
</protein>
<evidence type="ECO:0000313" key="3">
    <source>
        <dbReference type="Proteomes" id="UP000318422"/>
    </source>
</evidence>
<dbReference type="Proteomes" id="UP000318422">
    <property type="component" value="Unassembled WGS sequence"/>
</dbReference>
<dbReference type="OrthoDB" id="9797358at2"/>
<accession>A0A4Y4CN93</accession>
<keyword evidence="3" id="KW-1185">Reference proteome</keyword>
<dbReference type="GO" id="GO:0005840">
    <property type="term" value="C:ribosome"/>
    <property type="evidence" value="ECO:0007669"/>
    <property type="project" value="TreeGrafter"/>
</dbReference>
<dbReference type="PANTHER" id="PTHR37486:SF1">
    <property type="entry name" value="STRINGENT STARVATION PROTEIN B"/>
    <property type="match status" value="1"/>
</dbReference>
<organism evidence="2 3">
    <name type="scientific">Zoogloea ramigera</name>
    <dbReference type="NCBI Taxonomy" id="350"/>
    <lineage>
        <taxon>Bacteria</taxon>
        <taxon>Pseudomonadati</taxon>
        <taxon>Pseudomonadota</taxon>
        <taxon>Betaproteobacteria</taxon>
        <taxon>Rhodocyclales</taxon>
        <taxon>Zoogloeaceae</taxon>
        <taxon>Zoogloea</taxon>
    </lineage>
</organism>
<reference evidence="2 3" key="1">
    <citation type="submission" date="2019-06" db="EMBL/GenBank/DDBJ databases">
        <title>Whole genome shotgun sequence of Zoogloea ramigera NBRC 15342.</title>
        <authorList>
            <person name="Hosoyama A."/>
            <person name="Uohara A."/>
            <person name="Ohji S."/>
            <person name="Ichikawa N."/>
        </authorList>
    </citation>
    <scope>NUCLEOTIDE SEQUENCE [LARGE SCALE GENOMIC DNA]</scope>
    <source>
        <strain evidence="2 3">NBRC 15342</strain>
    </source>
</reference>
<dbReference type="AlphaFoldDB" id="A0A4Y4CN93"/>
<evidence type="ECO:0000313" key="2">
    <source>
        <dbReference type="EMBL" id="GEC94328.1"/>
    </source>
</evidence>
<dbReference type="GO" id="GO:0045732">
    <property type="term" value="P:positive regulation of protein catabolic process"/>
    <property type="evidence" value="ECO:0007669"/>
    <property type="project" value="TreeGrafter"/>
</dbReference>
<dbReference type="InterPro" id="IPR036760">
    <property type="entry name" value="SspB-like_sf"/>
</dbReference>
<comment type="caution">
    <text evidence="2">The sequence shown here is derived from an EMBL/GenBank/DDBJ whole genome shotgun (WGS) entry which is preliminary data.</text>
</comment>
<dbReference type="SUPFAM" id="SSF101738">
    <property type="entry name" value="SspB-like"/>
    <property type="match status" value="1"/>
</dbReference>
<sequence length="149" mass="15978">MSEISTKPYLIRAIHQWCSDQGLTPYLSVVVDHRTLVPRQFVQDGQIVLNVSTDATQSLVMGNEMIAFQARFGGVAQNISLPVDNVSAIYARENGHGMAFEIGAGSFEEEADAGLDLEPGLPETSASVEADAEPNPPKGGGRSHLKLVK</sequence>
<proteinExistence type="predicted"/>
<dbReference type="RefSeq" id="WP_141349092.1">
    <property type="nucleotide sequence ID" value="NZ_BJNV01000006.1"/>
</dbReference>
<dbReference type="Pfam" id="PF04386">
    <property type="entry name" value="SspB"/>
    <property type="match status" value="1"/>
</dbReference>
<dbReference type="PANTHER" id="PTHR37486">
    <property type="entry name" value="STRINGENT STARVATION PROTEIN B"/>
    <property type="match status" value="1"/>
</dbReference>